<dbReference type="GO" id="GO:0009451">
    <property type="term" value="P:RNA modification"/>
    <property type="evidence" value="ECO:0007669"/>
    <property type="project" value="InterPro"/>
</dbReference>
<dbReference type="PANTHER" id="PTHR47926">
    <property type="entry name" value="PENTATRICOPEPTIDE REPEAT-CONTAINING PROTEIN"/>
    <property type="match status" value="1"/>
</dbReference>
<organism evidence="2 3">
    <name type="scientific">Escallonia herrerae</name>
    <dbReference type="NCBI Taxonomy" id="1293975"/>
    <lineage>
        <taxon>Eukaryota</taxon>
        <taxon>Viridiplantae</taxon>
        <taxon>Streptophyta</taxon>
        <taxon>Embryophyta</taxon>
        <taxon>Tracheophyta</taxon>
        <taxon>Spermatophyta</taxon>
        <taxon>Magnoliopsida</taxon>
        <taxon>eudicotyledons</taxon>
        <taxon>Gunneridae</taxon>
        <taxon>Pentapetalae</taxon>
        <taxon>asterids</taxon>
        <taxon>campanulids</taxon>
        <taxon>Escalloniales</taxon>
        <taxon>Escalloniaceae</taxon>
        <taxon>Escallonia</taxon>
    </lineage>
</organism>
<dbReference type="Gene3D" id="1.25.40.10">
    <property type="entry name" value="Tetratricopeptide repeat domain"/>
    <property type="match status" value="1"/>
</dbReference>
<evidence type="ECO:0000256" key="1">
    <source>
        <dbReference type="ARBA" id="ARBA00022737"/>
    </source>
</evidence>
<dbReference type="InterPro" id="IPR002885">
    <property type="entry name" value="PPR_rpt"/>
</dbReference>
<keyword evidence="1" id="KW-0677">Repeat</keyword>
<dbReference type="GO" id="GO:0003723">
    <property type="term" value="F:RNA binding"/>
    <property type="evidence" value="ECO:0007669"/>
    <property type="project" value="InterPro"/>
</dbReference>
<dbReference type="AlphaFoldDB" id="A0AA88W7X0"/>
<evidence type="ECO:0008006" key="4">
    <source>
        <dbReference type="Google" id="ProtNLM"/>
    </source>
</evidence>
<reference evidence="2" key="1">
    <citation type="submission" date="2022-12" db="EMBL/GenBank/DDBJ databases">
        <title>Draft genome assemblies for two species of Escallonia (Escalloniales).</title>
        <authorList>
            <person name="Chanderbali A."/>
            <person name="Dervinis C."/>
            <person name="Anghel I."/>
            <person name="Soltis D."/>
            <person name="Soltis P."/>
            <person name="Zapata F."/>
        </authorList>
    </citation>
    <scope>NUCLEOTIDE SEQUENCE</scope>
    <source>
        <strain evidence="2">UCBG64.0493</strain>
        <tissue evidence="2">Leaf</tissue>
    </source>
</reference>
<keyword evidence="3" id="KW-1185">Reference proteome</keyword>
<proteinExistence type="predicted"/>
<comment type="caution">
    <text evidence="2">The sequence shown here is derived from an EMBL/GenBank/DDBJ whole genome shotgun (WGS) entry which is preliminary data.</text>
</comment>
<evidence type="ECO:0000313" key="2">
    <source>
        <dbReference type="EMBL" id="KAK3022721.1"/>
    </source>
</evidence>
<dbReference type="EMBL" id="JAVXUP010000697">
    <property type="protein sequence ID" value="KAK3022721.1"/>
    <property type="molecule type" value="Genomic_DNA"/>
</dbReference>
<dbReference type="Pfam" id="PF01535">
    <property type="entry name" value="PPR"/>
    <property type="match status" value="2"/>
</dbReference>
<dbReference type="InterPro" id="IPR046960">
    <property type="entry name" value="PPR_At4g14850-like_plant"/>
</dbReference>
<accession>A0AA88W7X0</accession>
<dbReference type="Proteomes" id="UP001188597">
    <property type="component" value="Unassembled WGS sequence"/>
</dbReference>
<gene>
    <name evidence="2" type="ORF">RJ639_046705</name>
</gene>
<dbReference type="InterPro" id="IPR011990">
    <property type="entry name" value="TPR-like_helical_dom_sf"/>
</dbReference>
<protein>
    <recommendedName>
        <fullName evidence="4">Pentatricopeptide repeat-containing protein</fullName>
    </recommendedName>
</protein>
<evidence type="ECO:0000313" key="3">
    <source>
        <dbReference type="Proteomes" id="UP001188597"/>
    </source>
</evidence>
<feature type="non-terminal residue" evidence="2">
    <location>
        <position position="81"/>
    </location>
</feature>
<sequence length="81" mass="9266">MKYDSVRPVVYNFTYLLKVCGDSADLVRVMNSLISMYSKCKKVDIAAKLFEDLPFRTLVSWNAMILGYAQNGHITEALNHF</sequence>
<name>A0AA88W7X0_9ASTE</name>